<dbReference type="SFLD" id="SFLDS00029">
    <property type="entry name" value="Radical_SAM"/>
    <property type="match status" value="1"/>
</dbReference>
<dbReference type="OrthoDB" id="9787478at2"/>
<evidence type="ECO:0000256" key="1">
    <source>
        <dbReference type="ARBA" id="ARBA00022723"/>
    </source>
</evidence>
<evidence type="ECO:0000313" key="5">
    <source>
        <dbReference type="EMBL" id="ACR79781.1"/>
    </source>
</evidence>
<dbReference type="RefSeq" id="WP_015868439.1">
    <property type="nucleotide sequence ID" value="NC_012785.1"/>
</dbReference>
<reference evidence="5 6" key="1">
    <citation type="submission" date="2009-06" db="EMBL/GenBank/DDBJ databases">
        <title>Complete sequence of Thermotogales bacterium TBF 19.5.1.</title>
        <authorList>
            <consortium name="US DOE Joint Genome Institute"/>
            <person name="Lucas S."/>
            <person name="Copeland A."/>
            <person name="Lapidus A."/>
            <person name="Glavina del Rio T."/>
            <person name="Tice H."/>
            <person name="Bruce D."/>
            <person name="Goodwin L."/>
            <person name="Pitluck S."/>
            <person name="Chertkov O."/>
            <person name="Brettin T."/>
            <person name="Detter J.C."/>
            <person name="Han C."/>
            <person name="Schmutz J."/>
            <person name="Larimer F."/>
            <person name="Land M."/>
            <person name="Hauser L."/>
            <person name="Kyrpides N."/>
            <person name="Ovchinnikova G."/>
            <person name="Noll K."/>
        </authorList>
    </citation>
    <scope>NUCLEOTIDE SEQUENCE [LARGE SCALE GENOMIC DNA]</scope>
    <source>
        <strain evidence="6">ATCC BAA-1733 / DSM 21960 / TBF 19.5.1</strain>
    </source>
</reference>
<evidence type="ECO:0000256" key="3">
    <source>
        <dbReference type="ARBA" id="ARBA00023014"/>
    </source>
</evidence>
<dbReference type="SMART" id="SM00729">
    <property type="entry name" value="Elp3"/>
    <property type="match status" value="1"/>
</dbReference>
<dbReference type="KEGG" id="kol:Kole_1078"/>
<keyword evidence="2" id="KW-0408">Iron</keyword>
<dbReference type="Proteomes" id="UP000002382">
    <property type="component" value="Chromosome"/>
</dbReference>
<dbReference type="CDD" id="cd01335">
    <property type="entry name" value="Radical_SAM"/>
    <property type="match status" value="1"/>
</dbReference>
<organism evidence="5 6">
    <name type="scientific">Kosmotoga olearia (strain ATCC BAA-1733 / DSM 21960 / TBF 19.5.1)</name>
    <dbReference type="NCBI Taxonomy" id="521045"/>
    <lineage>
        <taxon>Bacteria</taxon>
        <taxon>Thermotogati</taxon>
        <taxon>Thermotogota</taxon>
        <taxon>Thermotogae</taxon>
        <taxon>Kosmotogales</taxon>
        <taxon>Kosmotogaceae</taxon>
        <taxon>Kosmotoga</taxon>
    </lineage>
</organism>
<dbReference type="SFLD" id="SFLDG01084">
    <property type="entry name" value="Uncharacterised_Radical_SAM_Su"/>
    <property type="match status" value="1"/>
</dbReference>
<proteinExistence type="predicted"/>
<feature type="domain" description="Elp3/MiaA/NifB-like radical SAM core" evidence="4">
    <location>
        <begin position="19"/>
        <end position="237"/>
    </location>
</feature>
<dbReference type="Pfam" id="PF04055">
    <property type="entry name" value="Radical_SAM"/>
    <property type="match status" value="1"/>
</dbReference>
<dbReference type="HOGENOM" id="CLU_015525_2_2_0"/>
<keyword evidence="3" id="KW-0411">Iron-sulfur</keyword>
<dbReference type="InterPro" id="IPR058240">
    <property type="entry name" value="rSAM_sf"/>
</dbReference>
<accession>C5CI02</accession>
<dbReference type="SUPFAM" id="SSF102114">
    <property type="entry name" value="Radical SAM enzymes"/>
    <property type="match status" value="1"/>
</dbReference>
<dbReference type="GO" id="GO:0051536">
    <property type="term" value="F:iron-sulfur cluster binding"/>
    <property type="evidence" value="ECO:0007669"/>
    <property type="project" value="UniProtKB-KW"/>
</dbReference>
<dbReference type="Gene3D" id="3.80.30.30">
    <property type="match status" value="1"/>
</dbReference>
<gene>
    <name evidence="5" type="ordered locus">Kole_1078</name>
</gene>
<evidence type="ECO:0000259" key="4">
    <source>
        <dbReference type="SMART" id="SM00729"/>
    </source>
</evidence>
<dbReference type="AlphaFoldDB" id="C5CI02"/>
<dbReference type="InterPro" id="IPR007197">
    <property type="entry name" value="rSAM"/>
</dbReference>
<dbReference type="GO" id="GO:0046872">
    <property type="term" value="F:metal ion binding"/>
    <property type="evidence" value="ECO:0007669"/>
    <property type="project" value="UniProtKB-KW"/>
</dbReference>
<name>C5CI02_KOSOT</name>
<dbReference type="GO" id="GO:0003824">
    <property type="term" value="F:catalytic activity"/>
    <property type="evidence" value="ECO:0007669"/>
    <property type="project" value="InterPro"/>
</dbReference>
<protein>
    <submittedName>
        <fullName evidence="5">Radical SAM domain protein</fullName>
    </submittedName>
</protein>
<dbReference type="EMBL" id="CP001634">
    <property type="protein sequence ID" value="ACR79781.1"/>
    <property type="molecule type" value="Genomic_DNA"/>
</dbReference>
<dbReference type="PANTHER" id="PTHR43432">
    <property type="entry name" value="SLR0285 PROTEIN"/>
    <property type="match status" value="1"/>
</dbReference>
<evidence type="ECO:0000256" key="2">
    <source>
        <dbReference type="ARBA" id="ARBA00023004"/>
    </source>
</evidence>
<sequence length="245" mass="28441">MIKEICAKKAVTRTKIPVARYTVNPYIGCTFGCRYCFARFIGAFKYTSGTWGKDILVRKNIPELLRKEINKLSPGKFFLSTSCDPYQHIEKKYEITRTVIRILLSHWMPIFIMTKSSLIRRDIDLLMLEVDLEVNITITTDREDVRKLLEPGAPSIQERLETIKFLKEKGIKVGAFVGPVLPMNPEKLALKLSRLIERVHLDPLNYPGQVKNIYIKNGWNKWLHKDSFYEVREVFEKIFGSENVG</sequence>
<reference evidence="5 6" key="2">
    <citation type="journal article" date="2011" name="J. Bacteriol.">
        <title>Genome Sequence of Kosmotoga olearia Strain TBF 19.5.1, a Thermophilic Bacterium with a Wide Growth Temperature Range, Isolated from the Troll B Oil Platform in the North Sea.</title>
        <authorList>
            <person name="Swithers K.S."/>
            <person name="Dipippo J.L."/>
            <person name="Bruce D.C."/>
            <person name="Detter C."/>
            <person name="Tapia R."/>
            <person name="Han S."/>
            <person name="Goodwin L.A."/>
            <person name="Han J."/>
            <person name="Woyke T."/>
            <person name="Pitluck S."/>
            <person name="Pennacchio L."/>
            <person name="Nolan M."/>
            <person name="Mikhailova N."/>
            <person name="Land M.L."/>
            <person name="Nesbo C.L."/>
            <person name="Gogarten J.P."/>
            <person name="Noll K.M."/>
        </authorList>
    </citation>
    <scope>NUCLEOTIDE SEQUENCE [LARGE SCALE GENOMIC DNA]</scope>
    <source>
        <strain evidence="6">ATCC BAA-1733 / DSM 21960 / TBF 19.5.1</strain>
    </source>
</reference>
<dbReference type="InterPro" id="IPR006638">
    <property type="entry name" value="Elp3/MiaA/NifB-like_rSAM"/>
</dbReference>
<keyword evidence="6" id="KW-1185">Reference proteome</keyword>
<dbReference type="PANTHER" id="PTHR43432:SF3">
    <property type="entry name" value="SLR0285 PROTEIN"/>
    <property type="match status" value="1"/>
</dbReference>
<keyword evidence="1" id="KW-0479">Metal-binding</keyword>
<dbReference type="InterPro" id="IPR040086">
    <property type="entry name" value="MJ0683-like"/>
</dbReference>
<dbReference type="eggNOG" id="COG1533">
    <property type="taxonomic scope" value="Bacteria"/>
</dbReference>
<evidence type="ECO:0000313" key="6">
    <source>
        <dbReference type="Proteomes" id="UP000002382"/>
    </source>
</evidence>